<evidence type="ECO:0000313" key="2">
    <source>
        <dbReference type="Proteomes" id="UP000007013"/>
    </source>
</evidence>
<reference evidence="1 2" key="1">
    <citation type="journal article" date="2011" name="J. Bacteriol.">
        <title>Genome sequence of the verrucomicrobium Opitutus terrae PB90-1, an abundant inhabitant of rice paddy soil ecosystems.</title>
        <authorList>
            <person name="van Passel M.W."/>
            <person name="Kant R."/>
            <person name="Palva A."/>
            <person name="Copeland A."/>
            <person name="Lucas S."/>
            <person name="Lapidus A."/>
            <person name="Glavina del Rio T."/>
            <person name="Pitluck S."/>
            <person name="Goltsman E."/>
            <person name="Clum A."/>
            <person name="Sun H."/>
            <person name="Schmutz J."/>
            <person name="Larimer F.W."/>
            <person name="Land M.L."/>
            <person name="Hauser L."/>
            <person name="Kyrpides N."/>
            <person name="Mikhailova N."/>
            <person name="Richardson P.P."/>
            <person name="Janssen P.H."/>
            <person name="de Vos W.M."/>
            <person name="Smidt H."/>
        </authorList>
    </citation>
    <scope>NUCLEOTIDE SEQUENCE [LARGE SCALE GENOMIC DNA]</scope>
    <source>
        <strain evidence="2">DSM 11246 / JCM 15787 / PB90-1</strain>
    </source>
</reference>
<gene>
    <name evidence="1" type="ordered locus">Oter_3661</name>
</gene>
<dbReference type="AlphaFoldDB" id="B1ZXE3"/>
<sequence>MKLLSGLFRPKGISTGEYEKTAAAIEAFAAGTGRMWDWDEFISIRKHDAYLEDVRLKCIAIPDQFPPPGPEAYCSAEGIAALRELASAVRDRMSERGSQ</sequence>
<evidence type="ECO:0000313" key="1">
    <source>
        <dbReference type="EMBL" id="ACB76938.1"/>
    </source>
</evidence>
<dbReference type="HOGENOM" id="CLU_2317510_0_0_0"/>
<dbReference type="Proteomes" id="UP000007013">
    <property type="component" value="Chromosome"/>
</dbReference>
<proteinExistence type="predicted"/>
<protein>
    <submittedName>
        <fullName evidence="1">Uncharacterized protein</fullName>
    </submittedName>
</protein>
<dbReference type="OrthoDB" id="7605680at2"/>
<dbReference type="RefSeq" id="WP_012376467.1">
    <property type="nucleotide sequence ID" value="NC_010571.1"/>
</dbReference>
<dbReference type="KEGG" id="ote:Oter_3661"/>
<organism evidence="1 2">
    <name type="scientific">Opitutus terrae (strain DSM 11246 / JCM 15787 / PB90-1)</name>
    <dbReference type="NCBI Taxonomy" id="452637"/>
    <lineage>
        <taxon>Bacteria</taxon>
        <taxon>Pseudomonadati</taxon>
        <taxon>Verrucomicrobiota</taxon>
        <taxon>Opitutia</taxon>
        <taxon>Opitutales</taxon>
        <taxon>Opitutaceae</taxon>
        <taxon>Opitutus</taxon>
    </lineage>
</organism>
<keyword evidence="2" id="KW-1185">Reference proteome</keyword>
<name>B1ZXE3_OPITP</name>
<accession>B1ZXE3</accession>
<dbReference type="EMBL" id="CP001032">
    <property type="protein sequence ID" value="ACB76938.1"/>
    <property type="molecule type" value="Genomic_DNA"/>
</dbReference>